<proteinExistence type="predicted"/>
<evidence type="ECO:0000313" key="2">
    <source>
        <dbReference type="Proteomes" id="UP000199548"/>
    </source>
</evidence>
<dbReference type="Proteomes" id="UP000199548">
    <property type="component" value="Unassembled WGS sequence"/>
</dbReference>
<accession>A0A1I3VYQ5</accession>
<keyword evidence="2" id="KW-1185">Reference proteome</keyword>
<sequence length="139" mass="15726">MNRIDLINQLAAISQSDDIIELTAALIDSLSSSSPGVEMLDPILRFMESHPDWDFGLPGPLVHFVEKFYRRGYEEELLKSVQRRPTAHTAWMLNRIINGEKDAITKAKLIGVMQNASQNPSIDSATLERINHFLSLHQQ</sequence>
<dbReference type="OrthoDB" id="8794104at2"/>
<dbReference type="RefSeq" id="WP_091020325.1">
    <property type="nucleotide sequence ID" value="NZ_CP041744.1"/>
</dbReference>
<name>A0A1I3VYQ5_9BURK</name>
<protein>
    <recommendedName>
        <fullName evidence="3">Immunity protein 30</fullName>
    </recommendedName>
</protein>
<reference evidence="1 2" key="1">
    <citation type="submission" date="2016-10" db="EMBL/GenBank/DDBJ databases">
        <authorList>
            <person name="de Groot N.N."/>
        </authorList>
    </citation>
    <scope>NUCLEOTIDE SEQUENCE [LARGE SCALE GENOMIC DNA]</scope>
    <source>
        <strain evidence="1 2">LMG 23650</strain>
    </source>
</reference>
<organism evidence="1 2">
    <name type="scientific">Paraburkholderia megapolitana</name>
    <dbReference type="NCBI Taxonomy" id="420953"/>
    <lineage>
        <taxon>Bacteria</taxon>
        <taxon>Pseudomonadati</taxon>
        <taxon>Pseudomonadota</taxon>
        <taxon>Betaproteobacteria</taxon>
        <taxon>Burkholderiales</taxon>
        <taxon>Burkholderiaceae</taxon>
        <taxon>Paraburkholderia</taxon>
    </lineage>
</organism>
<dbReference type="EMBL" id="FOQU01000015">
    <property type="protein sequence ID" value="SFK00355.1"/>
    <property type="molecule type" value="Genomic_DNA"/>
</dbReference>
<dbReference type="AlphaFoldDB" id="A0A1I3VYQ5"/>
<gene>
    <name evidence="1" type="ORF">SAMN05192543_11551</name>
</gene>
<evidence type="ECO:0008006" key="3">
    <source>
        <dbReference type="Google" id="ProtNLM"/>
    </source>
</evidence>
<evidence type="ECO:0000313" key="1">
    <source>
        <dbReference type="EMBL" id="SFK00355.1"/>
    </source>
</evidence>